<evidence type="ECO:0000313" key="1">
    <source>
        <dbReference type="EMBL" id="ALP94839.1"/>
    </source>
</evidence>
<accession>A0A0S2W6R4</accession>
<name>A0A0S2W6R4_9FIRM</name>
<dbReference type="AlphaFoldDB" id="A0A0S2W6R4"/>
<dbReference type="RefSeq" id="WP_058118176.1">
    <property type="nucleotide sequence ID" value="NZ_CP011307.1"/>
</dbReference>
<proteinExistence type="predicted"/>
<keyword evidence="2" id="KW-1185">Reference proteome</keyword>
<dbReference type="Proteomes" id="UP000064844">
    <property type="component" value="Chromosome"/>
</dbReference>
<reference evidence="1 2" key="1">
    <citation type="journal article" date="2015" name="Nat. Commun.">
        <title>Production of butyrate from lysine and the Amadori product fructoselysine by a human gut commensal.</title>
        <authorList>
            <person name="Bui T.P."/>
            <person name="Ritari J."/>
            <person name="Boeren S."/>
            <person name="de Waard P."/>
            <person name="Plugge C.M."/>
            <person name="de Vos W.M."/>
        </authorList>
    </citation>
    <scope>NUCLEOTIDE SEQUENCE [LARGE SCALE GENOMIC DNA]</scope>
    <source>
        <strain evidence="1 2">AF211</strain>
    </source>
</reference>
<protein>
    <submittedName>
        <fullName evidence="1">Uncharacterized protein</fullName>
    </submittedName>
</protein>
<gene>
    <name evidence="1" type="ORF">IB211_02448</name>
</gene>
<evidence type="ECO:0000313" key="2">
    <source>
        <dbReference type="Proteomes" id="UP000064844"/>
    </source>
</evidence>
<sequence>MDFLDYLTEQLGCAYLSDLHYIAITPEQVETILALPDEPFGLEDYQMAIDYLTGRCPVFSTKDEARRALVQAFLRHGQR</sequence>
<dbReference type="KEGG" id="ibu:IB211_02448"/>
<dbReference type="EMBL" id="CP011307">
    <property type="protein sequence ID" value="ALP94839.1"/>
    <property type="molecule type" value="Genomic_DNA"/>
</dbReference>
<organism evidence="1 2">
    <name type="scientific">Intestinimonas butyriciproducens</name>
    <dbReference type="NCBI Taxonomy" id="1297617"/>
    <lineage>
        <taxon>Bacteria</taxon>
        <taxon>Bacillati</taxon>
        <taxon>Bacillota</taxon>
        <taxon>Clostridia</taxon>
        <taxon>Eubacteriales</taxon>
        <taxon>Intestinimonas</taxon>
    </lineage>
</organism>
<reference evidence="2" key="2">
    <citation type="submission" date="2015-04" db="EMBL/GenBank/DDBJ databases">
        <title>A butyrogenic pathway from the amino acid lysine in a human gut commensal.</title>
        <authorList>
            <person name="de Vos W.M."/>
            <person name="Bui N.T.P."/>
            <person name="Plugge C.M."/>
            <person name="Ritari J."/>
        </authorList>
    </citation>
    <scope>NUCLEOTIDE SEQUENCE [LARGE SCALE GENOMIC DNA]</scope>
    <source>
        <strain evidence="2">AF211</strain>
    </source>
</reference>